<gene>
    <name evidence="2" type="ORF">DCF15_21630</name>
</gene>
<evidence type="ECO:0000313" key="2">
    <source>
        <dbReference type="EMBL" id="PZO45330.1"/>
    </source>
</evidence>
<dbReference type="AlphaFoldDB" id="A0A2W4WLC9"/>
<dbReference type="EMBL" id="QBMP01000361">
    <property type="protein sequence ID" value="PZO45330.1"/>
    <property type="molecule type" value="Genomic_DNA"/>
</dbReference>
<protein>
    <submittedName>
        <fullName evidence="2">Putative toxin-antitoxin system toxin component, PIN family</fullName>
    </submittedName>
</protein>
<proteinExistence type="predicted"/>
<name>A0A2W4WLC9_9CYAN</name>
<feature type="domain" description="PIN" evidence="1">
    <location>
        <begin position="5"/>
        <end position="112"/>
    </location>
</feature>
<dbReference type="InterPro" id="IPR002850">
    <property type="entry name" value="PIN_toxin-like"/>
</dbReference>
<evidence type="ECO:0000313" key="3">
    <source>
        <dbReference type="Proteomes" id="UP000249794"/>
    </source>
</evidence>
<dbReference type="InterPro" id="IPR029060">
    <property type="entry name" value="PIN-like_dom_sf"/>
</dbReference>
<dbReference type="InterPro" id="IPR002716">
    <property type="entry name" value="PIN_dom"/>
</dbReference>
<reference evidence="2 3" key="2">
    <citation type="submission" date="2018-06" db="EMBL/GenBank/DDBJ databases">
        <title>Metagenomic assembly of (sub)arctic Cyanobacteria and their associated microbiome from non-axenic cultures.</title>
        <authorList>
            <person name="Baurain D."/>
        </authorList>
    </citation>
    <scope>NUCLEOTIDE SEQUENCE [LARGE SCALE GENOMIC DNA]</scope>
    <source>
        <strain evidence="2">ULC027bin1</strain>
    </source>
</reference>
<evidence type="ECO:0000259" key="1">
    <source>
        <dbReference type="Pfam" id="PF13470"/>
    </source>
</evidence>
<dbReference type="NCBIfam" id="TIGR00305">
    <property type="entry name" value="putative toxin-antitoxin system toxin component, PIN family"/>
    <property type="match status" value="1"/>
</dbReference>
<dbReference type="SUPFAM" id="SSF88723">
    <property type="entry name" value="PIN domain-like"/>
    <property type="match status" value="1"/>
</dbReference>
<reference evidence="3" key="1">
    <citation type="submission" date="2018-04" db="EMBL/GenBank/DDBJ databases">
        <authorList>
            <person name="Cornet L."/>
        </authorList>
    </citation>
    <scope>NUCLEOTIDE SEQUENCE [LARGE SCALE GENOMIC DNA]</scope>
</reference>
<dbReference type="PANTHER" id="PTHR34610">
    <property type="entry name" value="SSL7007 PROTEIN"/>
    <property type="match status" value="1"/>
</dbReference>
<dbReference type="PANTHER" id="PTHR34610:SF3">
    <property type="entry name" value="SSL7007 PROTEIN"/>
    <property type="match status" value="1"/>
</dbReference>
<comment type="caution">
    <text evidence="2">The sequence shown here is derived from an EMBL/GenBank/DDBJ whole genome shotgun (WGS) entry which is preliminary data.</text>
</comment>
<accession>A0A2W4WLC9</accession>
<dbReference type="Pfam" id="PF13470">
    <property type="entry name" value="PIN_3"/>
    <property type="match status" value="1"/>
</dbReference>
<sequence length="150" mass="17138">MTILRVVIDTNIWIRILLRGRMTLPILAAFNQGQFQIVMSQFLFDELHEVWQRPRLLKRIDRAQAVRLETQLKERSDWVEVITVPPSCRDAKDLPVLATAIDGKADIIVSGDDDLRADEVLRAAMTSRGIQLLGVNSFLSRLSEASERKR</sequence>
<organism evidence="2 3">
    <name type="scientific">Phormidesmis priestleyi</name>
    <dbReference type="NCBI Taxonomy" id="268141"/>
    <lineage>
        <taxon>Bacteria</taxon>
        <taxon>Bacillati</taxon>
        <taxon>Cyanobacteriota</taxon>
        <taxon>Cyanophyceae</taxon>
        <taxon>Leptolyngbyales</taxon>
        <taxon>Leptolyngbyaceae</taxon>
        <taxon>Phormidesmis</taxon>
    </lineage>
</organism>
<dbReference type="Proteomes" id="UP000249794">
    <property type="component" value="Unassembled WGS sequence"/>
</dbReference>